<dbReference type="InterPro" id="IPR003767">
    <property type="entry name" value="Malate/L-lactate_DH-like"/>
</dbReference>
<dbReference type="AlphaFoldDB" id="A0ABD0MBP4"/>
<dbReference type="Gene3D" id="3.30.1370.60">
    <property type="entry name" value="Hypothetical oxidoreductase yiak, domain 2"/>
    <property type="match status" value="1"/>
</dbReference>
<sequence length="409" mass="43397">MLSHKLHSLISDIVSATDNDLHNNCKGNNSTSPQETKMAGKAEGLSSAAAAGGASLIVIPRAELHAFVVRSLEKVGAKTSHARDLADLLVAADYRGHFSHGLNRLELYMMDLVTKFVAVDAEPEIVKETVATALVNGNNLCGPVVGKFSMDLAIKKAREAGIGWVTCKGSNHFGIAGYYSIRAMEQGLLGMAFTNTSPKLVPTRAYTQTLGTGPISVSAPANNGDSMDLDMATTVVALGKVEVKNTLQEQIPLGWGVDTEGKPTTDPKIVIGDGGLMPLGGAEETSGYKGYGLGLMVEVFCGILSGSTFGPFIRQMALHEGVADLGHCFVALDPEAFAPGFTDRMSTLLDHCRNLEPAEGESEVLVPGDPERQHMAMCDKLGGIPYKPKQIEWADNLAAQHGVQPLKRL</sequence>
<dbReference type="InterPro" id="IPR036111">
    <property type="entry name" value="Mal/L-sulfo/L-lacto_DH-like_sf"/>
</dbReference>
<dbReference type="EMBL" id="JACVVK020000001">
    <property type="protein sequence ID" value="KAK7508486.1"/>
    <property type="molecule type" value="Genomic_DNA"/>
</dbReference>
<evidence type="ECO:0000256" key="2">
    <source>
        <dbReference type="ARBA" id="ARBA00023002"/>
    </source>
</evidence>
<comment type="similarity">
    <text evidence="1">Belongs to the LDH2/MDH2 oxidoreductase family.</text>
</comment>
<dbReference type="Proteomes" id="UP001519460">
    <property type="component" value="Unassembled WGS sequence"/>
</dbReference>
<dbReference type="InterPro" id="IPR043143">
    <property type="entry name" value="Mal/L-sulf/L-lact_DH-like_NADP"/>
</dbReference>
<dbReference type="Gene3D" id="1.10.1530.10">
    <property type="match status" value="1"/>
</dbReference>
<proteinExistence type="inferred from homology"/>
<evidence type="ECO:0008006" key="5">
    <source>
        <dbReference type="Google" id="ProtNLM"/>
    </source>
</evidence>
<dbReference type="Pfam" id="PF02615">
    <property type="entry name" value="Ldh_2"/>
    <property type="match status" value="1"/>
</dbReference>
<name>A0ABD0MBP4_9CAEN</name>
<gene>
    <name evidence="3" type="ORF">BaRGS_00000052</name>
</gene>
<evidence type="ECO:0000256" key="1">
    <source>
        <dbReference type="ARBA" id="ARBA00006056"/>
    </source>
</evidence>
<keyword evidence="4" id="KW-1185">Reference proteome</keyword>
<dbReference type="SUPFAM" id="SSF89733">
    <property type="entry name" value="L-sulfolactate dehydrogenase-like"/>
    <property type="match status" value="1"/>
</dbReference>
<organism evidence="3 4">
    <name type="scientific">Batillaria attramentaria</name>
    <dbReference type="NCBI Taxonomy" id="370345"/>
    <lineage>
        <taxon>Eukaryota</taxon>
        <taxon>Metazoa</taxon>
        <taxon>Spiralia</taxon>
        <taxon>Lophotrochozoa</taxon>
        <taxon>Mollusca</taxon>
        <taxon>Gastropoda</taxon>
        <taxon>Caenogastropoda</taxon>
        <taxon>Sorbeoconcha</taxon>
        <taxon>Cerithioidea</taxon>
        <taxon>Batillariidae</taxon>
        <taxon>Batillaria</taxon>
    </lineage>
</organism>
<evidence type="ECO:0000313" key="4">
    <source>
        <dbReference type="Proteomes" id="UP001519460"/>
    </source>
</evidence>
<evidence type="ECO:0000313" key="3">
    <source>
        <dbReference type="EMBL" id="KAK7508486.1"/>
    </source>
</evidence>
<accession>A0ABD0MBP4</accession>
<dbReference type="GO" id="GO:0016491">
    <property type="term" value="F:oxidoreductase activity"/>
    <property type="evidence" value="ECO:0007669"/>
    <property type="project" value="UniProtKB-KW"/>
</dbReference>
<dbReference type="PANTHER" id="PTHR11091">
    <property type="entry name" value="OXIDOREDUCTASE-RELATED"/>
    <property type="match status" value="1"/>
</dbReference>
<reference evidence="3 4" key="1">
    <citation type="journal article" date="2023" name="Sci. Data">
        <title>Genome assembly of the Korean intertidal mud-creeper Batillaria attramentaria.</title>
        <authorList>
            <person name="Patra A.K."/>
            <person name="Ho P.T."/>
            <person name="Jun S."/>
            <person name="Lee S.J."/>
            <person name="Kim Y."/>
            <person name="Won Y.J."/>
        </authorList>
    </citation>
    <scope>NUCLEOTIDE SEQUENCE [LARGE SCALE GENOMIC DNA]</scope>
    <source>
        <strain evidence="3">Wonlab-2016</strain>
    </source>
</reference>
<dbReference type="InterPro" id="IPR043144">
    <property type="entry name" value="Mal/L-sulf/L-lact_DH-like_ah"/>
</dbReference>
<keyword evidence="2" id="KW-0560">Oxidoreductase</keyword>
<protein>
    <recommendedName>
        <fullName evidence="5">Malate dehydrogenase</fullName>
    </recommendedName>
</protein>
<dbReference type="PANTHER" id="PTHR11091:SF0">
    <property type="entry name" value="MALATE DEHYDROGENASE"/>
    <property type="match status" value="1"/>
</dbReference>
<comment type="caution">
    <text evidence="3">The sequence shown here is derived from an EMBL/GenBank/DDBJ whole genome shotgun (WGS) entry which is preliminary data.</text>
</comment>